<proteinExistence type="predicted"/>
<dbReference type="PANTHER" id="PTHR37540:SF5">
    <property type="entry name" value="TRANSCRIPTION FACTOR DOMAIN-CONTAINING PROTEIN"/>
    <property type="match status" value="1"/>
</dbReference>
<keyword evidence="3" id="KW-1185">Reference proteome</keyword>
<evidence type="ECO:0000256" key="1">
    <source>
        <dbReference type="SAM" id="MobiDB-lite"/>
    </source>
</evidence>
<reference evidence="3" key="1">
    <citation type="journal article" date="2016" name="Genome Announc.">
        <title>Draft genome sequences of fungus Aspergillus calidoustus.</title>
        <authorList>
            <person name="Horn F."/>
            <person name="Linde J."/>
            <person name="Mattern D.J."/>
            <person name="Walther G."/>
            <person name="Guthke R."/>
            <person name="Scherlach K."/>
            <person name="Martin K."/>
            <person name="Brakhage A.A."/>
            <person name="Petzke L."/>
            <person name="Valiante V."/>
        </authorList>
    </citation>
    <scope>NUCLEOTIDE SEQUENCE [LARGE SCALE GENOMIC DNA]</scope>
    <source>
        <strain evidence="3">SF006504</strain>
    </source>
</reference>
<evidence type="ECO:0000313" key="2">
    <source>
        <dbReference type="EMBL" id="CEN59400.1"/>
    </source>
</evidence>
<organism evidence="2 3">
    <name type="scientific">Aspergillus calidoustus</name>
    <dbReference type="NCBI Taxonomy" id="454130"/>
    <lineage>
        <taxon>Eukaryota</taxon>
        <taxon>Fungi</taxon>
        <taxon>Dikarya</taxon>
        <taxon>Ascomycota</taxon>
        <taxon>Pezizomycotina</taxon>
        <taxon>Eurotiomycetes</taxon>
        <taxon>Eurotiomycetidae</taxon>
        <taxon>Eurotiales</taxon>
        <taxon>Aspergillaceae</taxon>
        <taxon>Aspergillus</taxon>
        <taxon>Aspergillus subgen. Nidulantes</taxon>
    </lineage>
</organism>
<dbReference type="Proteomes" id="UP000054771">
    <property type="component" value="Unassembled WGS sequence"/>
</dbReference>
<accession>A0A0U5GL00</accession>
<dbReference type="STRING" id="454130.A0A0U5GL00"/>
<feature type="region of interest" description="Disordered" evidence="1">
    <location>
        <begin position="66"/>
        <end position="89"/>
    </location>
</feature>
<dbReference type="Pfam" id="PF11951">
    <property type="entry name" value="Fungal_trans_2"/>
    <property type="match status" value="2"/>
</dbReference>
<name>A0A0U5GL00_ASPCI</name>
<gene>
    <name evidence="2" type="ORF">ASPCAL01851</name>
</gene>
<protein>
    <submittedName>
        <fullName evidence="2">Uncharacterized protein</fullName>
    </submittedName>
</protein>
<sequence>MSELPLRPGPSKDEGSFMFINFQSDMSQTVGVGRQKKAFLSKQTHQRRKQESIKRLKYSRPLWKNVSQERNQLQRSSPSDSDESSQGDVGPLTKYVGQGYVDPFDTASIQMTDAMNMYFHHYRDRVAPSAFPIDGARMSVVWSHNALGSPGLLQIFLFLAAAHKAALESSSALPATVVQKSFRDAIHFRVNTIKTLNGLLQDPATASAESTIMLVGSIMSFEALNAEFKALETHMQGLETLIRLRGGLEALDHITLEKVYYADVAYAALRNSRPSFPMLPRFRSGVLQEVRMFQFHGDSGRDDNSAPYGSGSESDLPATLTSLGTRFAIAPWFTELDPSMQYTIDVSRRLLVHIGIAALRPNVVMPTDNDLYLLLQHHLVSLDYPERRTDLNEPLRQTIFIYLYVRVMHLQSLPIMPYITDALRQSLLSRLSYFQAIAPDLLFWILFIGALASQGNQSRHWFVAYLRCMASNLGLEDWNQARVVLGEFFYTPQPEETVVDDLWKEVVGMPYDYIPPQFASVDHKTDAGAAEL</sequence>
<dbReference type="PANTHER" id="PTHR37540">
    <property type="entry name" value="TRANSCRIPTION FACTOR (ACR-2), PUTATIVE-RELATED-RELATED"/>
    <property type="match status" value="1"/>
</dbReference>
<dbReference type="EMBL" id="CDMC01000002">
    <property type="protein sequence ID" value="CEN59400.1"/>
    <property type="molecule type" value="Genomic_DNA"/>
</dbReference>
<evidence type="ECO:0000313" key="3">
    <source>
        <dbReference type="Proteomes" id="UP000054771"/>
    </source>
</evidence>
<feature type="compositionally biased region" description="Polar residues" evidence="1">
    <location>
        <begin position="66"/>
        <end position="75"/>
    </location>
</feature>
<dbReference type="OMA" id="DAMNMYF"/>
<dbReference type="OrthoDB" id="3469225at2759"/>
<dbReference type="AlphaFoldDB" id="A0A0U5GL00"/>
<dbReference type="InterPro" id="IPR021858">
    <property type="entry name" value="Fun_TF"/>
</dbReference>